<evidence type="ECO:0000256" key="8">
    <source>
        <dbReference type="ARBA" id="ARBA00048668"/>
    </source>
</evidence>
<evidence type="ECO:0000256" key="7">
    <source>
        <dbReference type="ARBA" id="ARBA00022679"/>
    </source>
</evidence>
<gene>
    <name evidence="10" type="ORF">UFOPK1767_00311</name>
</gene>
<evidence type="ECO:0000313" key="10">
    <source>
        <dbReference type="EMBL" id="CAB4580870.1"/>
    </source>
</evidence>
<comment type="pathway">
    <text evidence="1">Cofactor biosynthesis; NAD(+) biosynthesis; nicotinate D-ribonucleotide from nicotinate: step 1/1.</text>
</comment>
<organism evidence="10">
    <name type="scientific">freshwater metagenome</name>
    <dbReference type="NCBI Taxonomy" id="449393"/>
    <lineage>
        <taxon>unclassified sequences</taxon>
        <taxon>metagenomes</taxon>
        <taxon>ecological metagenomes</taxon>
    </lineage>
</organism>
<dbReference type="AlphaFoldDB" id="A0A6J6EW76"/>
<evidence type="ECO:0000259" key="9">
    <source>
        <dbReference type="Pfam" id="PF17767"/>
    </source>
</evidence>
<dbReference type="Gene3D" id="3.20.140.10">
    <property type="entry name" value="nicotinate phosphoribosyltransferase"/>
    <property type="match status" value="1"/>
</dbReference>
<dbReference type="InterPro" id="IPR040727">
    <property type="entry name" value="NAPRTase_N"/>
</dbReference>
<dbReference type="NCBIfam" id="NF006698">
    <property type="entry name" value="PRK09243.1-5"/>
    <property type="match status" value="1"/>
</dbReference>
<sequence>MAESTALLTDRYELTMIDAAMREGRAERRCVFEVFSRRLHAGRRYGVFAGVGRLIEAIESFRFDDEIVSWLSSEKVVSAETLEYLSAYRFSGDIRGYREGELFFPGSPVLEVEGTFAEAVILETIVLSILNYDSAVATAASRMATAADGKPLIEMGSRRTSEGSGVAAARAAFISGFAATSNLEAGRTWGIPTRGTSAHSFTLLHDSEEEAFRAQVEAFGTDTTLLIDTFDIPRAVDTAIRVAGPSLGAVRIDSGDLPSLVRSVRAQLDTLGATATKIVVTNDLNENTIASLRSAPVDVFGVGTAVVTGSGAPAAGMVYKLVEHQDAAGDWVAVSKRSPEKQNPAGRKVAHRRLVDGIATEELIDLGPKDSTADSGRPLIHDVITHGVIRDEFRGAAGVTRARDHHAIALAELPAAGRRLSPGDPAIPTVFR</sequence>
<accession>A0A6J6EW76</accession>
<dbReference type="NCBIfam" id="TIGR01513">
    <property type="entry name" value="NAPRTase_put"/>
    <property type="match status" value="1"/>
</dbReference>
<evidence type="ECO:0000256" key="6">
    <source>
        <dbReference type="ARBA" id="ARBA00022642"/>
    </source>
</evidence>
<proteinExistence type="inferred from homology"/>
<comment type="catalytic activity">
    <reaction evidence="8">
        <text>5-phospho-alpha-D-ribose 1-diphosphate + nicotinate + ATP + H2O = nicotinate beta-D-ribonucleotide + ADP + phosphate + diphosphate</text>
        <dbReference type="Rhea" id="RHEA:36163"/>
        <dbReference type="ChEBI" id="CHEBI:15377"/>
        <dbReference type="ChEBI" id="CHEBI:30616"/>
        <dbReference type="ChEBI" id="CHEBI:32544"/>
        <dbReference type="ChEBI" id="CHEBI:33019"/>
        <dbReference type="ChEBI" id="CHEBI:43474"/>
        <dbReference type="ChEBI" id="CHEBI:57502"/>
        <dbReference type="ChEBI" id="CHEBI:58017"/>
        <dbReference type="ChEBI" id="CHEBI:456216"/>
        <dbReference type="EC" id="6.3.4.21"/>
    </reaction>
</comment>
<dbReference type="PANTHER" id="PTHR11098">
    <property type="entry name" value="NICOTINATE PHOSPHORIBOSYLTRANSFERASE"/>
    <property type="match status" value="1"/>
</dbReference>
<dbReference type="PIRSF" id="PIRSF000484">
    <property type="entry name" value="NAPRT"/>
    <property type="match status" value="1"/>
</dbReference>
<keyword evidence="5" id="KW-0436">Ligase</keyword>
<dbReference type="GO" id="GO:0005829">
    <property type="term" value="C:cytosol"/>
    <property type="evidence" value="ECO:0007669"/>
    <property type="project" value="TreeGrafter"/>
</dbReference>
<dbReference type="InterPro" id="IPR007229">
    <property type="entry name" value="Nic_PRibTrfase-Fam"/>
</dbReference>
<evidence type="ECO:0000256" key="3">
    <source>
        <dbReference type="ARBA" id="ARBA00013236"/>
    </source>
</evidence>
<dbReference type="GO" id="GO:0016740">
    <property type="term" value="F:transferase activity"/>
    <property type="evidence" value="ECO:0007669"/>
    <property type="project" value="UniProtKB-KW"/>
</dbReference>
<evidence type="ECO:0000256" key="5">
    <source>
        <dbReference type="ARBA" id="ARBA00022598"/>
    </source>
</evidence>
<evidence type="ECO:0000256" key="2">
    <source>
        <dbReference type="ARBA" id="ARBA00010897"/>
    </source>
</evidence>
<dbReference type="InterPro" id="IPR006405">
    <property type="entry name" value="Nic_PRibTrfase_pncB"/>
</dbReference>
<keyword evidence="4" id="KW-0597">Phosphoprotein</keyword>
<dbReference type="InterPro" id="IPR036068">
    <property type="entry name" value="Nicotinate_pribotase-like_C"/>
</dbReference>
<dbReference type="SUPFAM" id="SSF51690">
    <property type="entry name" value="Nicotinate/Quinolinate PRTase C-terminal domain-like"/>
    <property type="match status" value="1"/>
</dbReference>
<dbReference type="Gene3D" id="3.20.20.70">
    <property type="entry name" value="Aldolase class I"/>
    <property type="match status" value="1"/>
</dbReference>
<dbReference type="InterPro" id="IPR013785">
    <property type="entry name" value="Aldolase_TIM"/>
</dbReference>
<keyword evidence="7" id="KW-0808">Transferase</keyword>
<comment type="similarity">
    <text evidence="2">Belongs to the NAPRTase family.</text>
</comment>
<reference evidence="10" key="1">
    <citation type="submission" date="2020-05" db="EMBL/GenBank/DDBJ databases">
        <authorList>
            <person name="Chiriac C."/>
            <person name="Salcher M."/>
            <person name="Ghai R."/>
            <person name="Kavagutti S V."/>
        </authorList>
    </citation>
    <scope>NUCLEOTIDE SEQUENCE</scope>
</reference>
<evidence type="ECO:0000256" key="4">
    <source>
        <dbReference type="ARBA" id="ARBA00022553"/>
    </source>
</evidence>
<dbReference type="Pfam" id="PF17767">
    <property type="entry name" value="NAPRTase_N"/>
    <property type="match status" value="1"/>
</dbReference>
<dbReference type="GO" id="GO:0004516">
    <property type="term" value="F:nicotinate phosphoribosyltransferase activity"/>
    <property type="evidence" value="ECO:0007669"/>
    <property type="project" value="UniProtKB-EC"/>
</dbReference>
<feature type="domain" description="Nicotinate phosphoribosyltransferase N-terminal" evidence="9">
    <location>
        <begin position="7"/>
        <end position="131"/>
    </location>
</feature>
<dbReference type="UniPathway" id="UPA00253">
    <property type="reaction ID" value="UER00457"/>
</dbReference>
<evidence type="ECO:0000256" key="1">
    <source>
        <dbReference type="ARBA" id="ARBA00004952"/>
    </source>
</evidence>
<dbReference type="GO" id="GO:0034355">
    <property type="term" value="P:NAD+ biosynthetic process via the salvage pathway"/>
    <property type="evidence" value="ECO:0007669"/>
    <property type="project" value="TreeGrafter"/>
</dbReference>
<dbReference type="EC" id="6.3.4.21" evidence="3"/>
<dbReference type="NCBIfam" id="NF009131">
    <property type="entry name" value="PRK12484.1"/>
    <property type="match status" value="1"/>
</dbReference>
<protein>
    <recommendedName>
        <fullName evidence="3">nicotinate phosphoribosyltransferase</fullName>
        <ecNumber evidence="3">6.3.4.21</ecNumber>
    </recommendedName>
</protein>
<dbReference type="EMBL" id="CAEZTZ010000024">
    <property type="protein sequence ID" value="CAB4580870.1"/>
    <property type="molecule type" value="Genomic_DNA"/>
</dbReference>
<dbReference type="PANTHER" id="PTHR11098:SF8">
    <property type="entry name" value="NICOTINATE PHOSPHORIBOSYLTRANSFERASE PNCB1"/>
    <property type="match status" value="1"/>
</dbReference>
<name>A0A6J6EW76_9ZZZZ</name>
<dbReference type="SUPFAM" id="SSF54675">
    <property type="entry name" value="Nicotinate/Quinolinate PRTase N-terminal domain-like"/>
    <property type="match status" value="1"/>
</dbReference>
<dbReference type="CDD" id="cd01570">
    <property type="entry name" value="NAPRTase_A"/>
    <property type="match status" value="1"/>
</dbReference>
<keyword evidence="6" id="KW-0662">Pyridine nucleotide biosynthesis</keyword>